<dbReference type="EMBL" id="MU155182">
    <property type="protein sequence ID" value="KAF9481184.1"/>
    <property type="molecule type" value="Genomic_DNA"/>
</dbReference>
<dbReference type="AlphaFoldDB" id="A0A9P5Z707"/>
<organism evidence="1 2">
    <name type="scientific">Pholiota conissans</name>
    <dbReference type="NCBI Taxonomy" id="109636"/>
    <lineage>
        <taxon>Eukaryota</taxon>
        <taxon>Fungi</taxon>
        <taxon>Dikarya</taxon>
        <taxon>Basidiomycota</taxon>
        <taxon>Agaricomycotina</taxon>
        <taxon>Agaricomycetes</taxon>
        <taxon>Agaricomycetidae</taxon>
        <taxon>Agaricales</taxon>
        <taxon>Agaricineae</taxon>
        <taxon>Strophariaceae</taxon>
        <taxon>Pholiota</taxon>
    </lineage>
</organism>
<evidence type="ECO:0000313" key="2">
    <source>
        <dbReference type="Proteomes" id="UP000807469"/>
    </source>
</evidence>
<proteinExistence type="predicted"/>
<comment type="caution">
    <text evidence="1">The sequence shown here is derived from an EMBL/GenBank/DDBJ whole genome shotgun (WGS) entry which is preliminary data.</text>
</comment>
<sequence>MSYILSVFFNASGARYIPICPFRPSMGAWDEAKSKHLLSEGARCFLGQGGRPRPAQPCGRAFNLRCMIAITIRKRRRDREHVQNKLRECALVSRSRTWKHALEVMPQISWTEKWAFRLS</sequence>
<name>A0A9P5Z707_9AGAR</name>
<keyword evidence="2" id="KW-1185">Reference proteome</keyword>
<dbReference type="Proteomes" id="UP000807469">
    <property type="component" value="Unassembled WGS sequence"/>
</dbReference>
<protein>
    <submittedName>
        <fullName evidence="1">Uncharacterized protein</fullName>
    </submittedName>
</protein>
<evidence type="ECO:0000313" key="1">
    <source>
        <dbReference type="EMBL" id="KAF9481184.1"/>
    </source>
</evidence>
<accession>A0A9P5Z707</accession>
<reference evidence="1" key="1">
    <citation type="submission" date="2020-11" db="EMBL/GenBank/DDBJ databases">
        <authorList>
            <consortium name="DOE Joint Genome Institute"/>
            <person name="Ahrendt S."/>
            <person name="Riley R."/>
            <person name="Andreopoulos W."/>
            <person name="Labutti K."/>
            <person name="Pangilinan J."/>
            <person name="Ruiz-Duenas F.J."/>
            <person name="Barrasa J.M."/>
            <person name="Sanchez-Garcia M."/>
            <person name="Camarero S."/>
            <person name="Miyauchi S."/>
            <person name="Serrano A."/>
            <person name="Linde D."/>
            <person name="Babiker R."/>
            <person name="Drula E."/>
            <person name="Ayuso-Fernandez I."/>
            <person name="Pacheco R."/>
            <person name="Padilla G."/>
            <person name="Ferreira P."/>
            <person name="Barriuso J."/>
            <person name="Kellner H."/>
            <person name="Castanera R."/>
            <person name="Alfaro M."/>
            <person name="Ramirez L."/>
            <person name="Pisabarro A.G."/>
            <person name="Kuo A."/>
            <person name="Tritt A."/>
            <person name="Lipzen A."/>
            <person name="He G."/>
            <person name="Yan M."/>
            <person name="Ng V."/>
            <person name="Cullen D."/>
            <person name="Martin F."/>
            <person name="Rosso M.-N."/>
            <person name="Henrissat B."/>
            <person name="Hibbett D."/>
            <person name="Martinez A.T."/>
            <person name="Grigoriev I.V."/>
        </authorList>
    </citation>
    <scope>NUCLEOTIDE SEQUENCE</scope>
    <source>
        <strain evidence="1">CIRM-BRFM 674</strain>
    </source>
</reference>
<gene>
    <name evidence="1" type="ORF">BDN70DRAFT_559579</name>
</gene>